<evidence type="ECO:0000313" key="4">
    <source>
        <dbReference type="Proteomes" id="UP001206639"/>
    </source>
</evidence>
<feature type="region of interest" description="Disordered" evidence="1">
    <location>
        <begin position="55"/>
        <end position="82"/>
    </location>
</feature>
<dbReference type="Gene3D" id="3.90.1720.10">
    <property type="entry name" value="endopeptidase domain like (from Nostoc punctiforme)"/>
    <property type="match status" value="1"/>
</dbReference>
<evidence type="ECO:0000259" key="2">
    <source>
        <dbReference type="PROSITE" id="PS50911"/>
    </source>
</evidence>
<reference evidence="4" key="1">
    <citation type="submission" date="2023-07" db="EMBL/GenBank/DDBJ databases">
        <authorList>
            <person name="Deng Y."/>
            <person name="Zhang Y.-Q."/>
        </authorList>
    </citation>
    <scope>NUCLEOTIDE SEQUENCE [LARGE SCALE GENOMIC DNA]</scope>
    <source>
        <strain evidence="4">CPCC 205710</strain>
    </source>
</reference>
<dbReference type="Pfam" id="PF05257">
    <property type="entry name" value="CHAP"/>
    <property type="match status" value="1"/>
</dbReference>
<proteinExistence type="predicted"/>
<dbReference type="PROSITE" id="PS50911">
    <property type="entry name" value="CHAP"/>
    <property type="match status" value="1"/>
</dbReference>
<dbReference type="SUPFAM" id="SSF54001">
    <property type="entry name" value="Cysteine proteinases"/>
    <property type="match status" value="1"/>
</dbReference>
<evidence type="ECO:0000313" key="3">
    <source>
        <dbReference type="EMBL" id="MCT7657294.1"/>
    </source>
</evidence>
<sequence>MDDRARVVIVCYFRGEAFSGGPYRLTTNIWNRLDKGGYVTDAMLDTGSDDPVVPRCEGETPAPVAPARATGKKAQKNPADPGSPTWGALAKWFQVSGDQYYPALTGPPKDWGNSARAAGWTVAERPEPRSIVVFQPGIDRAPPPGHVAWVDTTASRRDGQYIGITEVHSNGDGLISWSSRRVKHSPGMTYILLP</sequence>
<evidence type="ECO:0000256" key="1">
    <source>
        <dbReference type="SAM" id="MobiDB-lite"/>
    </source>
</evidence>
<dbReference type="InterPro" id="IPR007921">
    <property type="entry name" value="CHAP_dom"/>
</dbReference>
<gene>
    <name evidence="3" type="ORF">N4S67_02515</name>
</gene>
<dbReference type="RefSeq" id="WP_260991354.1">
    <property type="nucleotide sequence ID" value="NZ_JAODWD010000001.1"/>
</dbReference>
<dbReference type="Proteomes" id="UP001206639">
    <property type="component" value="Unassembled WGS sequence"/>
</dbReference>
<comment type="caution">
    <text evidence="3">The sequence shown here is derived from an EMBL/GenBank/DDBJ whole genome shotgun (WGS) entry which is preliminary data.</text>
</comment>
<dbReference type="InterPro" id="IPR038765">
    <property type="entry name" value="Papain-like_cys_pep_sf"/>
</dbReference>
<organism evidence="3 4">
    <name type="scientific">Mycobacterium deserti</name>
    <dbReference type="NCBI Taxonomy" id="2978347"/>
    <lineage>
        <taxon>Bacteria</taxon>
        <taxon>Bacillati</taxon>
        <taxon>Actinomycetota</taxon>
        <taxon>Actinomycetes</taxon>
        <taxon>Mycobacteriales</taxon>
        <taxon>Mycobacteriaceae</taxon>
        <taxon>Mycobacterium</taxon>
    </lineage>
</organism>
<feature type="domain" description="Peptidase C51" evidence="2">
    <location>
        <begin position="59"/>
        <end position="192"/>
    </location>
</feature>
<accession>A0ABT2M6R7</accession>
<dbReference type="EMBL" id="JAODWD010000001">
    <property type="protein sequence ID" value="MCT7657294.1"/>
    <property type="molecule type" value="Genomic_DNA"/>
</dbReference>
<name>A0ABT2M6R7_9MYCO</name>
<protein>
    <submittedName>
        <fullName evidence="3">CHAP domain-containing protein</fullName>
    </submittedName>
</protein>
<keyword evidence="4" id="KW-1185">Reference proteome</keyword>